<organism evidence="1 2">
    <name type="scientific">Dendrothele bispora (strain CBS 962.96)</name>
    <dbReference type="NCBI Taxonomy" id="1314807"/>
    <lineage>
        <taxon>Eukaryota</taxon>
        <taxon>Fungi</taxon>
        <taxon>Dikarya</taxon>
        <taxon>Basidiomycota</taxon>
        <taxon>Agaricomycotina</taxon>
        <taxon>Agaricomycetes</taxon>
        <taxon>Agaricomycetidae</taxon>
        <taxon>Agaricales</taxon>
        <taxon>Agaricales incertae sedis</taxon>
        <taxon>Dendrothele</taxon>
    </lineage>
</organism>
<gene>
    <name evidence="1" type="ORF">K435DRAFT_615149</name>
</gene>
<dbReference type="EMBL" id="ML179176">
    <property type="protein sequence ID" value="THU96470.1"/>
    <property type="molecule type" value="Genomic_DNA"/>
</dbReference>
<name>A0A4S8M3A8_DENBC</name>
<protein>
    <submittedName>
        <fullName evidence="1">Uncharacterized protein</fullName>
    </submittedName>
</protein>
<dbReference type="OrthoDB" id="5599163at2759"/>
<proteinExistence type="predicted"/>
<accession>A0A4S8M3A8</accession>
<evidence type="ECO:0000313" key="2">
    <source>
        <dbReference type="Proteomes" id="UP000297245"/>
    </source>
</evidence>
<keyword evidence="2" id="KW-1185">Reference proteome</keyword>
<dbReference type="AlphaFoldDB" id="A0A4S8M3A8"/>
<evidence type="ECO:0000313" key="1">
    <source>
        <dbReference type="EMBL" id="THU96470.1"/>
    </source>
</evidence>
<dbReference type="Proteomes" id="UP000297245">
    <property type="component" value="Unassembled WGS sequence"/>
</dbReference>
<sequence>QKKKKRYELVRVYGQRKYKPVALKVRPVKTTLPEEFRILRKIEGDPLAGMP</sequence>
<feature type="non-terminal residue" evidence="1">
    <location>
        <position position="1"/>
    </location>
</feature>
<reference evidence="1 2" key="1">
    <citation type="journal article" date="2019" name="Nat. Ecol. Evol.">
        <title>Megaphylogeny resolves global patterns of mushroom evolution.</title>
        <authorList>
            <person name="Varga T."/>
            <person name="Krizsan K."/>
            <person name="Foldi C."/>
            <person name="Dima B."/>
            <person name="Sanchez-Garcia M."/>
            <person name="Sanchez-Ramirez S."/>
            <person name="Szollosi G.J."/>
            <person name="Szarkandi J.G."/>
            <person name="Papp V."/>
            <person name="Albert L."/>
            <person name="Andreopoulos W."/>
            <person name="Angelini C."/>
            <person name="Antonin V."/>
            <person name="Barry K.W."/>
            <person name="Bougher N.L."/>
            <person name="Buchanan P."/>
            <person name="Buyck B."/>
            <person name="Bense V."/>
            <person name="Catcheside P."/>
            <person name="Chovatia M."/>
            <person name="Cooper J."/>
            <person name="Damon W."/>
            <person name="Desjardin D."/>
            <person name="Finy P."/>
            <person name="Geml J."/>
            <person name="Haridas S."/>
            <person name="Hughes K."/>
            <person name="Justo A."/>
            <person name="Karasinski D."/>
            <person name="Kautmanova I."/>
            <person name="Kiss B."/>
            <person name="Kocsube S."/>
            <person name="Kotiranta H."/>
            <person name="LaButti K.M."/>
            <person name="Lechner B.E."/>
            <person name="Liimatainen K."/>
            <person name="Lipzen A."/>
            <person name="Lukacs Z."/>
            <person name="Mihaltcheva S."/>
            <person name="Morgado L.N."/>
            <person name="Niskanen T."/>
            <person name="Noordeloos M.E."/>
            <person name="Ohm R.A."/>
            <person name="Ortiz-Santana B."/>
            <person name="Ovrebo C."/>
            <person name="Racz N."/>
            <person name="Riley R."/>
            <person name="Savchenko A."/>
            <person name="Shiryaev A."/>
            <person name="Soop K."/>
            <person name="Spirin V."/>
            <person name="Szebenyi C."/>
            <person name="Tomsovsky M."/>
            <person name="Tulloss R.E."/>
            <person name="Uehling J."/>
            <person name="Grigoriev I.V."/>
            <person name="Vagvolgyi C."/>
            <person name="Papp T."/>
            <person name="Martin F.M."/>
            <person name="Miettinen O."/>
            <person name="Hibbett D.S."/>
            <person name="Nagy L.G."/>
        </authorList>
    </citation>
    <scope>NUCLEOTIDE SEQUENCE [LARGE SCALE GENOMIC DNA]</scope>
    <source>
        <strain evidence="1 2">CBS 962.96</strain>
    </source>
</reference>
<feature type="non-terminal residue" evidence="1">
    <location>
        <position position="51"/>
    </location>
</feature>